<organism evidence="15 16">
    <name type="scientific">Helicobacter canadensis MIT 98-5491</name>
    <dbReference type="NCBI Taxonomy" id="537970"/>
    <lineage>
        <taxon>Bacteria</taxon>
        <taxon>Pseudomonadati</taxon>
        <taxon>Campylobacterota</taxon>
        <taxon>Epsilonproteobacteria</taxon>
        <taxon>Campylobacterales</taxon>
        <taxon>Helicobacteraceae</taxon>
        <taxon>Helicobacter</taxon>
    </lineage>
</organism>
<dbReference type="GO" id="GO:0003723">
    <property type="term" value="F:RNA binding"/>
    <property type="evidence" value="ECO:0007669"/>
    <property type="project" value="UniProtKB-UniRule"/>
</dbReference>
<dbReference type="Pfam" id="PF13395">
    <property type="entry name" value="HNH_4"/>
    <property type="match status" value="1"/>
</dbReference>
<comment type="subunit">
    <text evidence="11 12">Monomer. Binds crRNA and tracrRNA.</text>
</comment>
<dbReference type="Gene3D" id="3.30.420.10">
    <property type="entry name" value="Ribonuclease H-like superfamily/Ribonuclease H"/>
    <property type="match status" value="3"/>
</dbReference>
<dbReference type="STRING" id="537970.HCAN_1496"/>
<dbReference type="EMBL" id="CM000776">
    <property type="protein sequence ID" value="EES90201.1"/>
    <property type="molecule type" value="Genomic_DNA"/>
</dbReference>
<keyword evidence="5 12" id="KW-0378">Hydrolase</keyword>
<feature type="coiled-coil region" evidence="13">
    <location>
        <begin position="504"/>
        <end position="531"/>
    </location>
</feature>
<feature type="domain" description="HNH Cas9-type" evidence="14">
    <location>
        <begin position="504"/>
        <end position="654"/>
    </location>
</feature>
<comment type="similarity">
    <text evidence="12">Belongs to the CRISPR-associated Cas9 family.</text>
</comment>
<keyword evidence="8 12" id="KW-0051">Antiviral defense</keyword>
<dbReference type="GO" id="GO:0043571">
    <property type="term" value="P:maintenance of CRISPR repeat elements"/>
    <property type="evidence" value="ECO:0007669"/>
    <property type="project" value="UniProtKB-UniRule"/>
</dbReference>
<dbReference type="InterPro" id="IPR033114">
    <property type="entry name" value="HNH_CAS9"/>
</dbReference>
<evidence type="ECO:0000256" key="7">
    <source>
        <dbReference type="ARBA" id="ARBA00022884"/>
    </source>
</evidence>
<dbReference type="InterPro" id="IPR003615">
    <property type="entry name" value="HNH_nuc"/>
</dbReference>
<evidence type="ECO:0000256" key="11">
    <source>
        <dbReference type="ARBA" id="ARBA00046380"/>
    </source>
</evidence>
<dbReference type="InterPro" id="IPR054369">
    <property type="entry name" value="Cas9_WED"/>
</dbReference>
<evidence type="ECO:0000256" key="2">
    <source>
        <dbReference type="ARBA" id="ARBA00022722"/>
    </source>
</evidence>
<feature type="active site" description="For RuvC-like nuclease domain" evidence="12">
    <location>
        <position position="7"/>
    </location>
</feature>
<dbReference type="HOGENOM" id="CLU_007514_0_0_7"/>
<evidence type="ECO:0000256" key="12">
    <source>
        <dbReference type="HAMAP-Rule" id="MF_01480"/>
    </source>
</evidence>
<proteinExistence type="inferred from homology"/>
<dbReference type="Pfam" id="PF22129">
    <property type="entry name" value="CjCas9_WED-like"/>
    <property type="match status" value="1"/>
</dbReference>
<dbReference type="GO" id="GO:0003677">
    <property type="term" value="F:DNA binding"/>
    <property type="evidence" value="ECO:0007669"/>
    <property type="project" value="UniProtKB-UniRule"/>
</dbReference>
<name>C5ZYI3_9HELI</name>
<protein>
    <recommendedName>
        <fullName evidence="12">CRISPR-associated endonuclease Cas9</fullName>
        <ecNumber evidence="12">3.1.-.-</ecNumber>
    </recommendedName>
</protein>
<dbReference type="EC" id="3.1.-.-" evidence="12"/>
<dbReference type="eggNOG" id="COG3513">
    <property type="taxonomic scope" value="Bacteria"/>
</dbReference>
<keyword evidence="16" id="KW-1185">Reference proteome</keyword>
<evidence type="ECO:0000256" key="8">
    <source>
        <dbReference type="ARBA" id="ARBA00023118"/>
    </source>
</evidence>
<dbReference type="GO" id="GO:0051607">
    <property type="term" value="P:defense response to virus"/>
    <property type="evidence" value="ECO:0007669"/>
    <property type="project" value="UniProtKB-UniRule"/>
</dbReference>
<evidence type="ECO:0000313" key="16">
    <source>
        <dbReference type="Proteomes" id="UP000007032"/>
    </source>
</evidence>
<evidence type="ECO:0000256" key="1">
    <source>
        <dbReference type="ARBA" id="ARBA00001946"/>
    </source>
</evidence>
<keyword evidence="7 12" id="KW-0694">RNA-binding</keyword>
<evidence type="ECO:0000256" key="5">
    <source>
        <dbReference type="ARBA" id="ARBA00022801"/>
    </source>
</evidence>
<dbReference type="NCBIfam" id="TIGR01865">
    <property type="entry name" value="cas_Csn1"/>
    <property type="match status" value="1"/>
</dbReference>
<keyword evidence="3" id="KW-0479">Metal-binding</keyword>
<dbReference type="InterPro" id="IPR054373">
    <property type="entry name" value="Cas9_PI_C_campylobact"/>
</dbReference>
<evidence type="ECO:0000256" key="3">
    <source>
        <dbReference type="ARBA" id="ARBA00022723"/>
    </source>
</evidence>
<comment type="caution">
    <text evidence="12">Lacks conserved residue(s) required for the propagation of feature annotation.</text>
</comment>
<dbReference type="HAMAP" id="MF_01480">
    <property type="entry name" value="Cas9"/>
    <property type="match status" value="1"/>
</dbReference>
<comment type="domain">
    <text evidence="12">Has 2 endonuclease domains. The discontinuous RuvC-like domain cleaves the target DNA noncomplementary to crRNA while the HNH nuclease domain cleaves the target DNA complementary to crRNA.</text>
</comment>
<dbReference type="Proteomes" id="UP000007032">
    <property type="component" value="Chromosome"/>
</dbReference>
<comment type="function">
    <text evidence="12">CRISPR (clustered regularly interspaced short palindromic repeat) is an adaptive immune system that provides protection against mobile genetic elements (viruses, transposable elements and conjugative plasmids). CRISPR clusters contain spacers, sequences complementary to antecedent mobile elements, and target invading nucleic acids. CRISPR clusters are transcribed and processed into CRISPR RNA (crRNA). In type II CRISPR systems correct processing of pre-crRNA requires a trans-encoded small RNA (tracrRNA), endogenous ribonuclease 3 (rnc) and this protein. The tracrRNA serves as a guide for ribonuclease 3-aided processing of pre-crRNA. Subsequently Cas9/crRNA/tracrRNA endonucleolytically cleaves linear or circular dsDNA target complementary to the spacer; Cas9 is inactive in the absence of the 2 guide RNAs (gRNA). Cas9 recognizes the protospacer adjacent motif (PAM) in the CRISPR repeat sequences to help distinguish self versus nonself, as targets within the bacterial CRISPR locus do not have PAMs. PAM recognition is also required for catalytic activity.</text>
</comment>
<keyword evidence="2 12" id="KW-0540">Nuclease</keyword>
<dbReference type="Pfam" id="PF18541">
    <property type="entry name" value="RuvC_III"/>
    <property type="match status" value="1"/>
</dbReference>
<evidence type="ECO:0000259" key="14">
    <source>
        <dbReference type="PROSITE" id="PS51749"/>
    </source>
</evidence>
<reference evidence="15 16" key="1">
    <citation type="journal article" date="2009" name="J. Bacteriol.">
        <title>Genome sequence of the emerging pathogen Helicobacter canadensis.</title>
        <authorList>
            <person name="Loman N.J."/>
            <person name="Snyder L.A."/>
            <person name="Linton J.D."/>
            <person name="Langdon R."/>
            <person name="Lawson A.J."/>
            <person name="Weinstock G.M."/>
            <person name="Wren B.W."/>
            <person name="Pallen M.J."/>
        </authorList>
    </citation>
    <scope>NUCLEOTIDE SEQUENCE [LARGE SCALE GENOMIC DNA]</scope>
    <source>
        <strain evidence="15 16">MIT 98-5491</strain>
    </source>
</reference>
<dbReference type="InterPro" id="IPR041383">
    <property type="entry name" value="RuvC_III"/>
</dbReference>
<gene>
    <name evidence="15" type="primary">csn1</name>
    <name evidence="12" type="synonym">cas9</name>
    <name evidence="15" type="ORF">HCAN_1496</name>
</gene>
<evidence type="ECO:0000256" key="4">
    <source>
        <dbReference type="ARBA" id="ARBA00022759"/>
    </source>
</evidence>
<dbReference type="PROSITE" id="PS51749">
    <property type="entry name" value="HNH_CAS9"/>
    <property type="match status" value="1"/>
</dbReference>
<dbReference type="GO" id="GO:0016787">
    <property type="term" value="F:hydrolase activity"/>
    <property type="evidence" value="ECO:0007669"/>
    <property type="project" value="UniProtKB-KW"/>
</dbReference>
<evidence type="ECO:0000256" key="6">
    <source>
        <dbReference type="ARBA" id="ARBA00022842"/>
    </source>
</evidence>
<dbReference type="Pfam" id="PF22131">
    <property type="entry name" value="CjCas9_PI_CTD"/>
    <property type="match status" value="1"/>
</dbReference>
<evidence type="ECO:0000313" key="15">
    <source>
        <dbReference type="EMBL" id="EES90201.1"/>
    </source>
</evidence>
<accession>C5ZYI3</accession>
<comment type="cofactor">
    <cofactor evidence="1">
        <name>Mg(2+)</name>
        <dbReference type="ChEBI" id="CHEBI:18420"/>
    </cofactor>
</comment>
<keyword evidence="10" id="KW-0464">Manganese</keyword>
<dbReference type="InterPro" id="IPR036397">
    <property type="entry name" value="RNaseH_sf"/>
</dbReference>
<dbReference type="AlphaFoldDB" id="C5ZYI3"/>
<evidence type="ECO:0000256" key="13">
    <source>
        <dbReference type="SAM" id="Coils"/>
    </source>
</evidence>
<dbReference type="InterPro" id="IPR028629">
    <property type="entry name" value="Cas9"/>
</dbReference>
<evidence type="ECO:0000256" key="9">
    <source>
        <dbReference type="ARBA" id="ARBA00023125"/>
    </source>
</evidence>
<sequence>MKVLGFDIGINSIGWAFVENNELKDCGVRLFTKAENPKTKESLALPRRNARSSRVRLRRRRSRLLSLKHIISKEFGLHYEDYIALDGNLPKAYTGKIESIYKLRYEALSQAISKEDLARVILHIAKHRGYMNKNQKTSQDSEKGAILSAIKENSNKIKHYQTAGEYFYKELFENLRDGTKEFKNIRNKAMKNEKTGNMESTYYNTILASDLEKELKLILEKQQAYHNYSDTFIKEVLEIAFYQRPLKDFSHLVGSCTFYENEKRACKNSYSAWEFIALGKIINTLESIKKDTGEIFSNEIITQILKEVLDKGSLSYTKLRKMINLDEKVKFKGLKYDKEGVEKTNLIEFKKLKEFKKALGEHNLERKTLDEIATHITLTKDENQLKKQLEQYALSQNQIDALAELDFNDHINLSFKALYEILPLMEKGKRYDEACNELGLKAKTSNQKSEFLPAFCDSIFAQELTNPIVNRAISEYRKVLNRLLKKYGKMHKIHIELARDAGLSKEARNKIEKEQKENKDINDKAEKTCKEFGLKPNAKNILKIKLWREQGEICAYSGKKITIDDLKEDKALEVDHIYPYSRSYDDSYNNKVLVFIKENQLKLNQTPYEAFGSNQEKWSKIQVLAQKLPYKKKNRILDENFKNKDQIEFISRNLNDTRYATSLIAKYTKEYLEFLPLSDDEDISLKSGEKGSKTHVQTMNGMLTSVLRHAWGFSQKDRNNHLHHALDAIIIAYSTNSIIKAFSDFKKNQEILKAKLYAKKLTSEEYKNQSKFTGFEKYRSKILEKLDSIFVSKPPNKNTKGALHEQTFYSYQDILEEYKTQEGLKRALECGKVRKIGTKYVVNDRMVRLDIFKKDNKFYGIPIYTMDFALGVLPNKVVTIGTDKDKIKKEWKTIDETYEFCFSLYKGDLVLIQKKEMQESEFAYYNGFDISSASISLEKHDNKFENLTENQKLLFPKAKEGDVEVRGIGIQGLKVFKKYMVTPLGEIQETRTEARQNIQPRKKHGLR</sequence>
<dbReference type="OrthoDB" id="9777169at2"/>
<keyword evidence="13" id="KW-0175">Coiled coil</keyword>
<dbReference type="GO" id="GO:0046872">
    <property type="term" value="F:metal ion binding"/>
    <property type="evidence" value="ECO:0007669"/>
    <property type="project" value="UniProtKB-UniRule"/>
</dbReference>
<keyword evidence="9 12" id="KW-0238">DNA-binding</keyword>
<feature type="active site" description="Proton acceptor for HNH nuclease domain" evidence="12">
    <location>
        <position position="576"/>
    </location>
</feature>
<keyword evidence="4 12" id="KW-0255">Endonuclease</keyword>
<dbReference type="GO" id="GO:0004519">
    <property type="term" value="F:endonuclease activity"/>
    <property type="evidence" value="ECO:0007669"/>
    <property type="project" value="UniProtKB-UniRule"/>
</dbReference>
<keyword evidence="6" id="KW-0460">Magnesium</keyword>
<evidence type="ECO:0000256" key="10">
    <source>
        <dbReference type="ARBA" id="ARBA00023211"/>
    </source>
</evidence>